<dbReference type="AlphaFoldDB" id="A0A5C6U0V6"/>
<name>A0A5C6U0V6_9BURK</name>
<reference evidence="1 2" key="1">
    <citation type="submission" date="2019-08" db="EMBL/GenBank/DDBJ databases">
        <authorList>
            <person name="Khan S.A."/>
            <person name="Jeon C.O."/>
            <person name="Jeong S.E."/>
        </authorList>
    </citation>
    <scope>NUCLEOTIDE SEQUENCE [LARGE SCALE GENOMIC DNA]</scope>
    <source>
        <strain evidence="2">IMCC1728</strain>
    </source>
</reference>
<gene>
    <name evidence="1" type="ORF">FSC37_15235</name>
</gene>
<comment type="caution">
    <text evidence="1">The sequence shown here is derived from an EMBL/GenBank/DDBJ whole genome shotgun (WGS) entry which is preliminary data.</text>
</comment>
<dbReference type="Proteomes" id="UP000321832">
    <property type="component" value="Unassembled WGS sequence"/>
</dbReference>
<protein>
    <submittedName>
        <fullName evidence="1">Uncharacterized protein</fullName>
    </submittedName>
</protein>
<accession>A0A5C6U0V6</accession>
<evidence type="ECO:0000313" key="2">
    <source>
        <dbReference type="Proteomes" id="UP000321832"/>
    </source>
</evidence>
<evidence type="ECO:0000313" key="1">
    <source>
        <dbReference type="EMBL" id="TXC66673.1"/>
    </source>
</evidence>
<keyword evidence="2" id="KW-1185">Reference proteome</keyword>
<dbReference type="EMBL" id="VOPW01000001">
    <property type="protein sequence ID" value="TXC66673.1"/>
    <property type="molecule type" value="Genomic_DNA"/>
</dbReference>
<proteinExistence type="predicted"/>
<sequence>MSTDEHASTIWQVSSFDRLHEAAMRGHDRPTVVSSTLMAEIDALERRQEASDALEVLAACVRLQEPALVYLRFAELVWPVTVFPAQMIYHAPRPLTEAPEQSLTRVTSMAIEPPVVRPPGHAMSNRVAADDSYYSLAPALWRLALHGPRGRILNEIGGTASYRVLRNPKVDDLPLPGALGPAAERLRREPATLKQIAGWPGMSVERASRLLNALYLGSNLLVSRSTTSARSDSRRSLFGWLGSR</sequence>
<organism evidence="1 2">
    <name type="scientific">Piscinibacter aquaticus</name>
    <dbReference type="NCBI Taxonomy" id="392597"/>
    <lineage>
        <taxon>Bacteria</taxon>
        <taxon>Pseudomonadati</taxon>
        <taxon>Pseudomonadota</taxon>
        <taxon>Betaproteobacteria</taxon>
        <taxon>Burkholderiales</taxon>
        <taxon>Sphaerotilaceae</taxon>
        <taxon>Piscinibacter</taxon>
    </lineage>
</organism>